<organism evidence="1 2">
    <name type="scientific">Tetranychus urticae</name>
    <name type="common">Two-spotted spider mite</name>
    <dbReference type="NCBI Taxonomy" id="32264"/>
    <lineage>
        <taxon>Eukaryota</taxon>
        <taxon>Metazoa</taxon>
        <taxon>Ecdysozoa</taxon>
        <taxon>Arthropoda</taxon>
        <taxon>Chelicerata</taxon>
        <taxon>Arachnida</taxon>
        <taxon>Acari</taxon>
        <taxon>Acariformes</taxon>
        <taxon>Trombidiformes</taxon>
        <taxon>Prostigmata</taxon>
        <taxon>Eleutherengona</taxon>
        <taxon>Raphignathae</taxon>
        <taxon>Tetranychoidea</taxon>
        <taxon>Tetranychidae</taxon>
        <taxon>Tetranychus</taxon>
    </lineage>
</organism>
<evidence type="ECO:0000313" key="1">
    <source>
        <dbReference type="EnsemblMetazoa" id="tetur17g03890.1"/>
    </source>
</evidence>
<reference evidence="2" key="1">
    <citation type="submission" date="2011-08" db="EMBL/GenBank/DDBJ databases">
        <authorList>
            <person name="Rombauts S."/>
        </authorList>
    </citation>
    <scope>NUCLEOTIDE SEQUENCE</scope>
    <source>
        <strain evidence="2">London</strain>
    </source>
</reference>
<reference evidence="1" key="2">
    <citation type="submission" date="2015-06" db="UniProtKB">
        <authorList>
            <consortium name="EnsemblMetazoa"/>
        </authorList>
    </citation>
    <scope>IDENTIFICATION</scope>
</reference>
<keyword evidence="2" id="KW-1185">Reference proteome</keyword>
<proteinExistence type="predicted"/>
<dbReference type="EMBL" id="CAEY01000349">
    <property type="status" value="NOT_ANNOTATED_CDS"/>
    <property type="molecule type" value="Genomic_DNA"/>
</dbReference>
<dbReference type="Proteomes" id="UP000015104">
    <property type="component" value="Unassembled WGS sequence"/>
</dbReference>
<protein>
    <submittedName>
        <fullName evidence="1">Uncharacterized protein</fullName>
    </submittedName>
</protein>
<sequence>MTVAAGRTKKPRSVQHVNIMVVRLKDLIVITEPMETFTLKVVKVGDKVGYIDPLVYRSNKTRQL</sequence>
<dbReference type="AlphaFoldDB" id="T1KQF0"/>
<evidence type="ECO:0000313" key="2">
    <source>
        <dbReference type="Proteomes" id="UP000015104"/>
    </source>
</evidence>
<dbReference type="EnsemblMetazoa" id="tetur17g03890.1">
    <property type="protein sequence ID" value="tetur17g03890.1"/>
    <property type="gene ID" value="tetur17g03890"/>
</dbReference>
<name>T1KQF0_TETUR</name>
<dbReference type="HOGENOM" id="CLU_2870465_0_0_1"/>
<accession>T1KQF0</accession>